<comment type="caution">
    <text evidence="1">The sequence shown here is derived from an EMBL/GenBank/DDBJ whole genome shotgun (WGS) entry which is preliminary data.</text>
</comment>
<dbReference type="RefSeq" id="WP_179749973.1">
    <property type="nucleotide sequence ID" value="NZ_BAAAGN010000005.1"/>
</dbReference>
<dbReference type="AlphaFoldDB" id="A0A7Y9AT34"/>
<reference evidence="1 2" key="1">
    <citation type="submission" date="2020-07" db="EMBL/GenBank/DDBJ databases">
        <title>Sequencing the genomes of 1000 actinobacteria strains.</title>
        <authorList>
            <person name="Klenk H.-P."/>
        </authorList>
    </citation>
    <scope>NUCLEOTIDE SEQUENCE [LARGE SCALE GENOMIC DNA]</scope>
    <source>
        <strain evidence="1 2">DSM 7487</strain>
    </source>
</reference>
<dbReference type="Proteomes" id="UP000521922">
    <property type="component" value="Unassembled WGS sequence"/>
</dbReference>
<dbReference type="EMBL" id="JACCBB010000001">
    <property type="protein sequence ID" value="NYD21575.1"/>
    <property type="molecule type" value="Genomic_DNA"/>
</dbReference>
<accession>A0A7Y9AT34</accession>
<evidence type="ECO:0000313" key="1">
    <source>
        <dbReference type="EMBL" id="NYD21575.1"/>
    </source>
</evidence>
<name>A0A7Y9AT34_9ACTN</name>
<organism evidence="1 2">
    <name type="scientific">Kineococcus aurantiacus</name>
    <dbReference type="NCBI Taxonomy" id="37633"/>
    <lineage>
        <taxon>Bacteria</taxon>
        <taxon>Bacillati</taxon>
        <taxon>Actinomycetota</taxon>
        <taxon>Actinomycetes</taxon>
        <taxon>Kineosporiales</taxon>
        <taxon>Kineosporiaceae</taxon>
        <taxon>Kineococcus</taxon>
    </lineage>
</organism>
<keyword evidence="2" id="KW-1185">Reference proteome</keyword>
<proteinExistence type="predicted"/>
<protein>
    <submittedName>
        <fullName evidence="1">Uncharacterized protein</fullName>
    </submittedName>
</protein>
<evidence type="ECO:0000313" key="2">
    <source>
        <dbReference type="Proteomes" id="UP000521922"/>
    </source>
</evidence>
<gene>
    <name evidence="1" type="ORF">BJ968_001115</name>
</gene>
<sequence length="797" mass="81504">MSNDPADQHPDQHQSLLAALRGAPAGAALPAPGPAPATVTLVTRTATSRHQAAVDAALAGGPVLVDTGAGGEGPVLLAGLLAALAATGRRVALLPGGCTAGARDELTGLGLGHLLADTPEDVARRGADLPPADPNRWLTLLRDLDTRNRAWFSSDGQVPSRFDALTGLATARAGHVHPPLVPAAAAWTAADRDRVVDLLLGGAPAGGEDPLAGAGDEEVAAAAGDLETLPGLLERTAGFADRLVGLGWRAPATVGDLVPAPALLARVEEAQRTYVPAALVTDLDQARAVLARQPRSLLSAEERERRRELKRLSALRRDGGSFGAADVEALEAVQRAWAQHAGGAPAVLPERAELAGLLESLHGAVPRVAAVLAGLPADASALAVADLGPVAERVRRAARAAHARRERAAVSAEGLEDLVAAVPAGAGREEVVRLVEATTWRAVGQAPDPGGVPVDVLAEEFGRLDDLRRARAVRELQLALSGARAHPVVVGGTAGAADAPVVDVLVVDVLVVDDAHRLPASRVAELAAGVRQVVLLGGAGDGGALEGGALEGGAADSAWLRARGLVTPVDLTLPRGRSALREAVVEALRAGGADVSAAGEAAGRAAGGAGSEGAELVVSVGGARLQLDLEDALAPWRVQDREVALPARRRAAGPHRVLRAAEWFTDHRGATRRVLEEVRALEPVAPPVPVAVVAPPPVDSFPRGLGSAEDAHRTVAEFVTALAGGNPNIDQTPPATVDAAVALAYADLGVQAPDAEVLDAAMTLLTYRRRGAKVLRAFKESVQRSKKKMRGAGVKVP</sequence>